<accession>A0A2K8U832</accession>
<feature type="domain" description="Helicase ATP-binding" evidence="11">
    <location>
        <begin position="310"/>
        <end position="474"/>
    </location>
</feature>
<evidence type="ECO:0000259" key="11">
    <source>
        <dbReference type="PROSITE" id="PS51192"/>
    </source>
</evidence>
<evidence type="ECO:0000256" key="4">
    <source>
        <dbReference type="ARBA" id="ARBA00022741"/>
    </source>
</evidence>
<keyword evidence="4 10" id="KW-0547">Nucleotide-binding</keyword>
<keyword evidence="9 10" id="KW-0238">DNA-binding</keyword>
<dbReference type="CDD" id="cd18030">
    <property type="entry name" value="DEXHc_RE_I_HsdR"/>
    <property type="match status" value="1"/>
</dbReference>
<dbReference type="SUPFAM" id="SSF52540">
    <property type="entry name" value="P-loop containing nucleoside triphosphate hydrolases"/>
    <property type="match status" value="1"/>
</dbReference>
<dbReference type="SMART" id="SM00487">
    <property type="entry name" value="DEXDc"/>
    <property type="match status" value="1"/>
</dbReference>
<dbReference type="REBASE" id="226625">
    <property type="entry name" value="Tsy16TORF9755P"/>
</dbReference>
<dbReference type="PROSITE" id="PS51192">
    <property type="entry name" value="HELICASE_ATP_BIND_1"/>
    <property type="match status" value="1"/>
</dbReference>
<comment type="catalytic activity">
    <reaction evidence="1 10">
        <text>Endonucleolytic cleavage of DNA to give random double-stranded fragments with terminal 5'-phosphates, ATP is simultaneously hydrolyzed.</text>
        <dbReference type="EC" id="3.1.21.3"/>
    </reaction>
</comment>
<dbReference type="InterPro" id="IPR014001">
    <property type="entry name" value="Helicase_ATP-bd"/>
</dbReference>
<dbReference type="CDD" id="cd22332">
    <property type="entry name" value="HsdR_N"/>
    <property type="match status" value="1"/>
</dbReference>
<keyword evidence="3" id="KW-0540">Nuclease</keyword>
<evidence type="ECO:0000256" key="5">
    <source>
        <dbReference type="ARBA" id="ARBA00022747"/>
    </source>
</evidence>
<evidence type="ECO:0000256" key="8">
    <source>
        <dbReference type="ARBA" id="ARBA00022840"/>
    </source>
</evidence>
<dbReference type="Proteomes" id="UP000232638">
    <property type="component" value="Chromosome"/>
</dbReference>
<dbReference type="PANTHER" id="PTHR30195:SF15">
    <property type="entry name" value="TYPE I RESTRICTION ENZYME HINDI ENDONUCLEASE SUBUNIT"/>
    <property type="match status" value="1"/>
</dbReference>
<sequence length="1075" mass="120928">MAFQDKTPAYLKLDERNHVEKPLLDQLAGLGWEVIDLGQGQTPAQSLRGSFAEVVLEPVLREQLVRINPWLEPDQVDEVVKQITGFSGKDLLANNRHVHDLLLGNTSVAENRQTGEKSPTVHFIDFDGPDPKVNNRFIAVCQFKVRILGTEYHIVPDIVLFINGLPVVVIECKSPKSKEPIPEAIEQLLRYSGQRGDQGEGSAPLFWFNQFTVVTCRDQAKFGTITTHSEKHFYRWADPYPRTLDDLAHGASSPNDQQRLVAGMLVQRNLLDLIRTFTLFSTTADGKTIKIVGRYQQFRAVKLAVKRLLEGHTPRQRSGVIWHTQGSGKSLTMMFMVREMHRHPALQQWKIVFVTDRTQLEEQLTATSQAIGFTVKVADSISRLKDLLRTDSSDLVMAMIHKFRDEELQETFPELNASPHILVMTDEAHRSQYSLLGANLDRAIPNAARIGYTGTPIDKTTRVFGDYIDKYSMRQAIEDGVTLEIVYEGRAGNAQVADQQAMDQAFEDLFSDYNVAERLQVLGYGSKLAYLEAEPIIAAKAADMIDHYLTQVFPNGYKAQVVATSREAAVRYRTCLCAALAAAVARLEQSNPTSLDLERLRKLAVGVVISGGQLNDKKPHLELYANPAEHKRLIASFKLPFDAVVAGQSGGKGGRINGDVGILVVNHMLLTGFDAPIEQVLYLDQVIRAHNLLQAIARVNRVAGVAKGKGFVVDYVGIGHHLQAAIDNFDERERREVLENLSFPEDELRDLDAAERAVMAWFGKFGLTDLTDYDAFSDLFYDEDCRFEYLLRFRELTRCLNLVFPARHVLAYMERYKSLAEINVLAAKHLRDERLSMRGIPQKLRAITDAHLMARGIEQKVAPISILDEGFEAEVGKHKRTKTKAAEVEHAIRHHIEITLNDDPELQASFAAALAAIFAEFIDNWQKIYEALEKLRQRMRAAECEETYGLNKKKQMPFFRMFRGELFGTPVPAQIPAGVREERGDWSAVAALNDDQIAGLVDLTQQVFNAVERELKLTGFWESIPARNKLCAELLMLFLAPRFKGLPGIVTRRDALISRVLEIAERNHDAILYAA</sequence>
<evidence type="ECO:0000313" key="12">
    <source>
        <dbReference type="EMBL" id="AUB81211.1"/>
    </source>
</evidence>
<dbReference type="InterPro" id="IPR007409">
    <property type="entry name" value="Restrct_endonuc_type1_HsdR_N"/>
</dbReference>
<keyword evidence="8 10" id="KW-0067">ATP-binding</keyword>
<dbReference type="Pfam" id="PF18766">
    <property type="entry name" value="SWI2_SNF2"/>
    <property type="match status" value="1"/>
</dbReference>
<evidence type="ECO:0000256" key="9">
    <source>
        <dbReference type="ARBA" id="ARBA00023125"/>
    </source>
</evidence>
<comment type="similarity">
    <text evidence="2 10">Belongs to the HsdR family.</text>
</comment>
<dbReference type="EC" id="3.1.21.3" evidence="10"/>
<keyword evidence="6 12" id="KW-0255">Endonuclease</keyword>
<dbReference type="RefSeq" id="WP_100918988.1">
    <property type="nucleotide sequence ID" value="NZ_CP020370.1"/>
</dbReference>
<dbReference type="AlphaFoldDB" id="A0A2K8U832"/>
<dbReference type="InterPro" id="IPR040980">
    <property type="entry name" value="SWI2_SNF2"/>
</dbReference>
<comment type="subunit">
    <text evidence="10">The type I restriction/modification system is composed of three polypeptides R, M and S.</text>
</comment>
<evidence type="ECO:0000256" key="7">
    <source>
        <dbReference type="ARBA" id="ARBA00022801"/>
    </source>
</evidence>
<keyword evidence="7 10" id="KW-0378">Hydrolase</keyword>
<dbReference type="InterPro" id="IPR051268">
    <property type="entry name" value="Type-I_R_enzyme_R_subunit"/>
</dbReference>
<dbReference type="GO" id="GO:0003677">
    <property type="term" value="F:DNA binding"/>
    <property type="evidence" value="ECO:0007669"/>
    <property type="project" value="UniProtKB-KW"/>
</dbReference>
<evidence type="ECO:0000256" key="10">
    <source>
        <dbReference type="RuleBase" id="RU364115"/>
    </source>
</evidence>
<evidence type="ECO:0000256" key="1">
    <source>
        <dbReference type="ARBA" id="ARBA00000851"/>
    </source>
</evidence>
<dbReference type="GO" id="GO:0009307">
    <property type="term" value="P:DNA restriction-modification system"/>
    <property type="evidence" value="ECO:0007669"/>
    <property type="project" value="UniProtKB-KW"/>
</dbReference>
<dbReference type="GO" id="GO:0005524">
    <property type="term" value="F:ATP binding"/>
    <property type="evidence" value="ECO:0007669"/>
    <property type="project" value="UniProtKB-KW"/>
</dbReference>
<organism evidence="12 13">
    <name type="scientific">Candidatus Thiodictyon syntrophicum</name>
    <dbReference type="NCBI Taxonomy" id="1166950"/>
    <lineage>
        <taxon>Bacteria</taxon>
        <taxon>Pseudomonadati</taxon>
        <taxon>Pseudomonadota</taxon>
        <taxon>Gammaproteobacteria</taxon>
        <taxon>Chromatiales</taxon>
        <taxon>Chromatiaceae</taxon>
        <taxon>Thiodictyon</taxon>
    </lineage>
</organism>
<evidence type="ECO:0000313" key="13">
    <source>
        <dbReference type="Proteomes" id="UP000232638"/>
    </source>
</evidence>
<dbReference type="PANTHER" id="PTHR30195">
    <property type="entry name" value="TYPE I SITE-SPECIFIC DEOXYRIBONUCLEASE PROTEIN SUBUNIT M AND R"/>
    <property type="match status" value="1"/>
</dbReference>
<evidence type="ECO:0000256" key="6">
    <source>
        <dbReference type="ARBA" id="ARBA00022759"/>
    </source>
</evidence>
<dbReference type="NCBIfam" id="TIGR00348">
    <property type="entry name" value="hsdR"/>
    <property type="match status" value="1"/>
</dbReference>
<dbReference type="GO" id="GO:0009035">
    <property type="term" value="F:type I site-specific deoxyribonuclease activity"/>
    <property type="evidence" value="ECO:0007669"/>
    <property type="project" value="UniProtKB-EC"/>
</dbReference>
<dbReference type="Pfam" id="PF04313">
    <property type="entry name" value="HSDR_N"/>
    <property type="match status" value="1"/>
</dbReference>
<dbReference type="CDD" id="cd18800">
    <property type="entry name" value="SF2_C_EcoR124I-like"/>
    <property type="match status" value="1"/>
</dbReference>
<gene>
    <name evidence="12" type="ORF">THSYN_09775</name>
</gene>
<dbReference type="EMBL" id="CP020370">
    <property type="protein sequence ID" value="AUB81211.1"/>
    <property type="molecule type" value="Genomic_DNA"/>
</dbReference>
<dbReference type="KEGG" id="tsy:THSYN_09775"/>
<dbReference type="InterPro" id="IPR027417">
    <property type="entry name" value="P-loop_NTPase"/>
</dbReference>
<dbReference type="InterPro" id="IPR055180">
    <property type="entry name" value="HsdR_RecA-like_helicase_dom_2"/>
</dbReference>
<dbReference type="Pfam" id="PF22679">
    <property type="entry name" value="T1R_D3-like"/>
    <property type="match status" value="1"/>
</dbReference>
<evidence type="ECO:0000256" key="2">
    <source>
        <dbReference type="ARBA" id="ARBA00008598"/>
    </source>
</evidence>
<proteinExistence type="inferred from homology"/>
<reference evidence="12 13" key="1">
    <citation type="submission" date="2017-03" db="EMBL/GenBank/DDBJ databases">
        <title>Complete genome sequence of Candidatus 'Thiodictyon syntrophicum' sp. nov. strain Cad16T, a photolithoautotroph purple sulfur bacterium isolated from an alpine meromictic lake.</title>
        <authorList>
            <person name="Luedin S.M."/>
            <person name="Pothier J.F."/>
            <person name="Danza F."/>
            <person name="Storelli N."/>
            <person name="Wittwer M."/>
            <person name="Tonolla M."/>
        </authorList>
    </citation>
    <scope>NUCLEOTIDE SEQUENCE [LARGE SCALE GENOMIC DNA]</scope>
    <source>
        <strain evidence="12 13">Cad16T</strain>
    </source>
</reference>
<evidence type="ECO:0000256" key="3">
    <source>
        <dbReference type="ARBA" id="ARBA00022722"/>
    </source>
</evidence>
<dbReference type="Gene3D" id="3.40.50.300">
    <property type="entry name" value="P-loop containing nucleotide triphosphate hydrolases"/>
    <property type="match status" value="2"/>
</dbReference>
<protein>
    <recommendedName>
        <fullName evidence="10">Type I restriction enzyme endonuclease subunit</fullName>
        <shortName evidence="10">R protein</shortName>
        <ecNumber evidence="10">3.1.21.3</ecNumber>
    </recommendedName>
</protein>
<dbReference type="Gene3D" id="3.90.1570.50">
    <property type="match status" value="1"/>
</dbReference>
<comment type="function">
    <text evidence="10">Subunit R is required for both nuclease and ATPase activities, but not for modification.</text>
</comment>
<name>A0A2K8U832_9GAMM</name>
<keyword evidence="5 10" id="KW-0680">Restriction system</keyword>
<keyword evidence="13" id="KW-1185">Reference proteome</keyword>
<dbReference type="InterPro" id="IPR004473">
    <property type="entry name" value="Restrct_endonuc_typeI_HsdR"/>
</dbReference>
<dbReference type="OrthoDB" id="9758243at2"/>